<dbReference type="InterPro" id="IPR014228">
    <property type="entry name" value="Spore_polysacc_deacetyl_YlxY"/>
</dbReference>
<dbReference type="GO" id="GO:0016810">
    <property type="term" value="F:hydrolase activity, acting on carbon-nitrogen (but not peptide) bonds"/>
    <property type="evidence" value="ECO:0007669"/>
    <property type="project" value="InterPro"/>
</dbReference>
<dbReference type="SUPFAM" id="SSF88713">
    <property type="entry name" value="Glycoside hydrolase/deacetylase"/>
    <property type="match status" value="1"/>
</dbReference>
<dbReference type="Proteomes" id="UP000190042">
    <property type="component" value="Unassembled WGS sequence"/>
</dbReference>
<dbReference type="NCBIfam" id="TIGR02873">
    <property type="entry name" value="spore_ylxY"/>
    <property type="match status" value="1"/>
</dbReference>
<dbReference type="InterPro" id="IPR002509">
    <property type="entry name" value="NODB_dom"/>
</dbReference>
<dbReference type="PROSITE" id="PS51677">
    <property type="entry name" value="NODB"/>
    <property type="match status" value="1"/>
</dbReference>
<dbReference type="PANTHER" id="PTHR10587">
    <property type="entry name" value="GLYCOSYL TRANSFERASE-RELATED"/>
    <property type="match status" value="1"/>
</dbReference>
<dbReference type="GO" id="GO:0016020">
    <property type="term" value="C:membrane"/>
    <property type="evidence" value="ECO:0007669"/>
    <property type="project" value="TreeGrafter"/>
</dbReference>
<proteinExistence type="predicted"/>
<dbReference type="EMBL" id="FUYJ01000001">
    <property type="protein sequence ID" value="SKA92470.1"/>
    <property type="molecule type" value="Genomic_DNA"/>
</dbReference>
<evidence type="ECO:0000313" key="2">
    <source>
        <dbReference type="EMBL" id="SKA92470.1"/>
    </source>
</evidence>
<dbReference type="Pfam" id="PF01522">
    <property type="entry name" value="Polysacc_deac_1"/>
    <property type="match status" value="1"/>
</dbReference>
<dbReference type="AlphaFoldDB" id="A0A1T4XSD2"/>
<dbReference type="CDD" id="cd10950">
    <property type="entry name" value="CE4_BsYlxY_like"/>
    <property type="match status" value="1"/>
</dbReference>
<dbReference type="RefSeq" id="WP_078816963.1">
    <property type="nucleotide sequence ID" value="NZ_FUYJ01000001.1"/>
</dbReference>
<accession>A0A1T4XSD2</accession>
<evidence type="ECO:0000259" key="1">
    <source>
        <dbReference type="PROSITE" id="PS51677"/>
    </source>
</evidence>
<dbReference type="InterPro" id="IPR050248">
    <property type="entry name" value="Polysacc_deacetylase_ArnD"/>
</dbReference>
<protein>
    <submittedName>
        <fullName evidence="2">Probable sporulation protein, polysaccharide deacetylase family</fullName>
    </submittedName>
</protein>
<dbReference type="GO" id="GO:0005975">
    <property type="term" value="P:carbohydrate metabolic process"/>
    <property type="evidence" value="ECO:0007669"/>
    <property type="project" value="InterPro"/>
</dbReference>
<dbReference type="PANTHER" id="PTHR10587:SF80">
    <property type="entry name" value="CHITOOLIGOSACCHARIDE DEACETYLASE"/>
    <property type="match status" value="1"/>
</dbReference>
<evidence type="ECO:0000313" key="3">
    <source>
        <dbReference type="Proteomes" id="UP000190042"/>
    </source>
</evidence>
<dbReference type="Gene3D" id="3.20.20.370">
    <property type="entry name" value="Glycoside hydrolase/deacetylase"/>
    <property type="match status" value="1"/>
</dbReference>
<dbReference type="InterPro" id="IPR011330">
    <property type="entry name" value="Glyco_hydro/deAcase_b/a-brl"/>
</dbReference>
<keyword evidence="3" id="KW-1185">Reference proteome</keyword>
<sequence>MKNLSILSLLICIGILCWGVSTKYLGIDSRPNSKASASKLNQDELYKELEAFSKEHKIPAVDAKVDRVWKAIPGYNGLEVNIKASYKKMKVSGELNPSEVIYQEISPSVHLEDLNPPQPIFRGNPEKPMVTFLINVAWGNEYIPDILDVLKKHQTKVSFFFDGSWVSKNPDMAKLIFEEGHEIGNHAYSHPDLQQKSKTETVEELRKTNDIISKTLGIDPPKWFGPPSGSFNQQTVEVADQLGMHTVLWTVDTVDWKKPATTVMVNRVVSQVENGSMVLMHPTSPVAEGLEDMIMQIKEQGYRLGTVSELMSEKRLNGTVRDIEKTVN</sequence>
<gene>
    <name evidence="2" type="ORF">SAMN04244570_1310</name>
</gene>
<name>A0A1T4XSD2_9BACL</name>
<feature type="domain" description="NodB homology" evidence="1">
    <location>
        <begin position="128"/>
        <end position="305"/>
    </location>
</feature>
<reference evidence="3" key="1">
    <citation type="submission" date="2017-02" db="EMBL/GenBank/DDBJ databases">
        <authorList>
            <person name="Varghese N."/>
            <person name="Submissions S."/>
        </authorList>
    </citation>
    <scope>NUCLEOTIDE SEQUENCE [LARGE SCALE GENOMIC DNA]</scope>
    <source>
        <strain evidence="3">DSM 23966</strain>
    </source>
</reference>
<organism evidence="2 3">
    <name type="scientific">Sporosarcina newyorkensis</name>
    <dbReference type="NCBI Taxonomy" id="759851"/>
    <lineage>
        <taxon>Bacteria</taxon>
        <taxon>Bacillati</taxon>
        <taxon>Bacillota</taxon>
        <taxon>Bacilli</taxon>
        <taxon>Bacillales</taxon>
        <taxon>Caryophanaceae</taxon>
        <taxon>Sporosarcina</taxon>
    </lineage>
</organism>